<evidence type="ECO:0000256" key="1">
    <source>
        <dbReference type="SAM" id="Phobius"/>
    </source>
</evidence>
<keyword evidence="1" id="KW-0472">Membrane</keyword>
<evidence type="ECO:0000313" key="2">
    <source>
        <dbReference type="EMBL" id="ELZ35191.1"/>
    </source>
</evidence>
<organism evidence="2 3">
    <name type="scientific">Halorubrum distributum JCM 10247</name>
    <dbReference type="NCBI Taxonomy" id="1227486"/>
    <lineage>
        <taxon>Archaea</taxon>
        <taxon>Methanobacteriati</taxon>
        <taxon>Methanobacteriota</taxon>
        <taxon>Stenosarchaea group</taxon>
        <taxon>Halobacteria</taxon>
        <taxon>Halobacteriales</taxon>
        <taxon>Haloferacaceae</taxon>
        <taxon>Halorubrum</taxon>
        <taxon>Halorubrum distributum group</taxon>
    </lineage>
</organism>
<dbReference type="Proteomes" id="UP000011572">
    <property type="component" value="Unassembled WGS sequence"/>
</dbReference>
<gene>
    <name evidence="2" type="ORF">C473_04474</name>
</gene>
<evidence type="ECO:0000313" key="3">
    <source>
        <dbReference type="Proteomes" id="UP000011572"/>
    </source>
</evidence>
<dbReference type="EMBL" id="AOIW01000038">
    <property type="protein sequence ID" value="ELZ35191.1"/>
    <property type="molecule type" value="Genomic_DNA"/>
</dbReference>
<keyword evidence="1" id="KW-0812">Transmembrane</keyword>
<feature type="transmembrane region" description="Helical" evidence="1">
    <location>
        <begin position="143"/>
        <end position="162"/>
    </location>
</feature>
<reference evidence="2 3" key="1">
    <citation type="journal article" date="2014" name="PLoS Genet.">
        <title>Phylogenetically driven sequencing of extremely halophilic archaea reveals strategies for static and dynamic osmo-response.</title>
        <authorList>
            <person name="Becker E.A."/>
            <person name="Seitzer P.M."/>
            <person name="Tritt A."/>
            <person name="Larsen D."/>
            <person name="Krusor M."/>
            <person name="Yao A.I."/>
            <person name="Wu D."/>
            <person name="Madern D."/>
            <person name="Eisen J.A."/>
            <person name="Darling A.E."/>
            <person name="Facciotti M.T."/>
        </authorList>
    </citation>
    <scope>NUCLEOTIDE SEQUENCE [LARGE SCALE GENOMIC DNA]</scope>
    <source>
        <strain evidence="2 3">JCM 10247</strain>
    </source>
</reference>
<sequence length="163" mass="17251">MEFDAVDAALVVAGLASAFMLVGIASFQLFDVDFTATQFTLGGIGLSTAWILGYASIVGVIITNDNTEFQSLSDDIQGLQGWYMAAAVGTLVLPDNTEFQSLSDDIQGLQGWYMAAAVGTLVLPVAFVALPDTVGSFFQSSDLWGLLYVIAVTTGQFALGWML</sequence>
<dbReference type="InterPro" id="IPR058336">
    <property type="entry name" value="VP3-like_halobact-type"/>
</dbReference>
<dbReference type="RefSeq" id="WP_007344674.1">
    <property type="nucleotide sequence ID" value="NZ_AOIW01000038.1"/>
</dbReference>
<accession>M0DI65</accession>
<feature type="transmembrane region" description="Helical" evidence="1">
    <location>
        <begin position="111"/>
        <end position="131"/>
    </location>
</feature>
<dbReference type="Pfam" id="PF26064">
    <property type="entry name" value="DUF8023"/>
    <property type="match status" value="2"/>
</dbReference>
<protein>
    <submittedName>
        <fullName evidence="2">Uncharacterized protein</fullName>
    </submittedName>
</protein>
<name>M0DI65_9EURY</name>
<feature type="transmembrane region" description="Helical" evidence="1">
    <location>
        <begin position="39"/>
        <end position="62"/>
    </location>
</feature>
<comment type="caution">
    <text evidence="2">The sequence shown here is derived from an EMBL/GenBank/DDBJ whole genome shotgun (WGS) entry which is preliminary data.</text>
</comment>
<dbReference type="PATRIC" id="fig|1227486.3.peg.807"/>
<keyword evidence="1" id="KW-1133">Transmembrane helix</keyword>
<feature type="transmembrane region" description="Helical" evidence="1">
    <location>
        <begin position="6"/>
        <end position="27"/>
    </location>
</feature>
<dbReference type="AlphaFoldDB" id="M0DI65"/>
<proteinExistence type="predicted"/>